<keyword evidence="1" id="KW-0472">Membrane</keyword>
<gene>
    <name evidence="2" type="ordered locus">CTC_01648</name>
</gene>
<name>Q894A4_CLOTE</name>
<keyword evidence="1" id="KW-0812">Transmembrane</keyword>
<dbReference type="Proteomes" id="UP000001412">
    <property type="component" value="Chromosome"/>
</dbReference>
<evidence type="ECO:0000256" key="1">
    <source>
        <dbReference type="SAM" id="Phobius"/>
    </source>
</evidence>
<evidence type="ECO:0000313" key="2">
    <source>
        <dbReference type="EMBL" id="AAO36188.1"/>
    </source>
</evidence>
<dbReference type="KEGG" id="ctc:CTC_01648"/>
<reference evidence="2 3" key="1">
    <citation type="journal article" date="2003" name="Proc. Natl. Acad. Sci. U.S.A.">
        <title>The genome sequence of Clostridium tetani, the causative agent of tetanus disease.</title>
        <authorList>
            <person name="Brueggemann H."/>
            <person name="Baumer S."/>
            <person name="Fricke W.F."/>
            <person name="Wiezer A."/>
            <person name="Liesegang H."/>
            <person name="Decker I."/>
            <person name="Herzberg C."/>
            <person name="Martinez-Arias R."/>
            <person name="Merkl R."/>
            <person name="Henne A."/>
            <person name="Gottschalk G."/>
        </authorList>
    </citation>
    <scope>NUCLEOTIDE SEQUENCE [LARGE SCALE GENOMIC DNA]</scope>
    <source>
        <strain evidence="3">Massachusetts / E88</strain>
    </source>
</reference>
<feature type="transmembrane region" description="Helical" evidence="1">
    <location>
        <begin position="91"/>
        <end position="108"/>
    </location>
</feature>
<keyword evidence="3" id="KW-1185">Reference proteome</keyword>
<organism evidence="2 3">
    <name type="scientific">Clostridium tetani (strain Massachusetts / E88)</name>
    <dbReference type="NCBI Taxonomy" id="212717"/>
    <lineage>
        <taxon>Bacteria</taxon>
        <taxon>Bacillati</taxon>
        <taxon>Bacillota</taxon>
        <taxon>Clostridia</taxon>
        <taxon>Eubacteriales</taxon>
        <taxon>Clostridiaceae</taxon>
        <taxon>Clostridium</taxon>
    </lineage>
</organism>
<dbReference type="STRING" id="212717.CTC_01648"/>
<dbReference type="EMBL" id="AE015927">
    <property type="protein sequence ID" value="AAO36188.1"/>
    <property type="molecule type" value="Genomic_DNA"/>
</dbReference>
<sequence length="109" mass="12276">MTKIVIASAFSPMSPDSIVATMRTQIITSLNCSKKILTGDIFSFSFKVFKPYFLSLLLASLVLNPISNISFSIDKLTPPKLYSLLKYMHKLSFNEQGIIITLTFLFFLL</sequence>
<protein>
    <submittedName>
        <fullName evidence="2">Uncharacterized protein</fullName>
    </submittedName>
</protein>
<dbReference type="HOGENOM" id="CLU_2179334_0_0_9"/>
<dbReference type="AlphaFoldDB" id="Q894A4"/>
<keyword evidence="1" id="KW-1133">Transmembrane helix</keyword>
<accession>Q894A4</accession>
<proteinExistence type="predicted"/>
<evidence type="ECO:0000313" key="3">
    <source>
        <dbReference type="Proteomes" id="UP000001412"/>
    </source>
</evidence>
<feature type="transmembrane region" description="Helical" evidence="1">
    <location>
        <begin position="52"/>
        <end position="71"/>
    </location>
</feature>